<evidence type="ECO:0000313" key="3">
    <source>
        <dbReference type="Proteomes" id="UP000054821"/>
    </source>
</evidence>
<keyword evidence="1" id="KW-0812">Transmembrane</keyword>
<gene>
    <name evidence="2" type="ORF">TGAM01_v210165</name>
</gene>
<evidence type="ECO:0000256" key="1">
    <source>
        <dbReference type="SAM" id="Phobius"/>
    </source>
</evidence>
<protein>
    <submittedName>
        <fullName evidence="2">Uncharacterized protein</fullName>
    </submittedName>
</protein>
<keyword evidence="1" id="KW-0472">Membrane</keyword>
<feature type="non-terminal residue" evidence="2">
    <location>
        <position position="1"/>
    </location>
</feature>
<keyword evidence="3" id="KW-1185">Reference proteome</keyword>
<dbReference type="GeneID" id="36347892"/>
<feature type="transmembrane region" description="Helical" evidence="1">
    <location>
        <begin position="12"/>
        <end position="34"/>
    </location>
</feature>
<dbReference type="PANTHER" id="PTHR34724:SF2">
    <property type="entry name" value="OS12G0596101 PROTEIN"/>
    <property type="match status" value="1"/>
</dbReference>
<name>A0A2P4Z9N0_9HYPO</name>
<dbReference type="AlphaFoldDB" id="A0A2P4Z9N0"/>
<organism evidence="2 3">
    <name type="scientific">Trichoderma gamsii</name>
    <dbReference type="NCBI Taxonomy" id="398673"/>
    <lineage>
        <taxon>Eukaryota</taxon>
        <taxon>Fungi</taxon>
        <taxon>Dikarya</taxon>
        <taxon>Ascomycota</taxon>
        <taxon>Pezizomycotina</taxon>
        <taxon>Sordariomycetes</taxon>
        <taxon>Hypocreomycetidae</taxon>
        <taxon>Hypocreales</taxon>
        <taxon>Hypocreaceae</taxon>
        <taxon>Trichoderma</taxon>
    </lineage>
</organism>
<sequence>FRFSAGDYVQEALCHCGLKLALLYILVCFLFLAIDLSDEHFIAIIHCSLTHFFSFQTFPLSNKKISAIMCRKAACSTCNKATWWGCGMHIPGVLDTIPEEDRCVCEPKVERDGKQYPPMAASPN</sequence>
<comment type="caution">
    <text evidence="2">The sequence shown here is derived from an EMBL/GenBank/DDBJ whole genome shotgun (WGS) entry which is preliminary data.</text>
</comment>
<keyword evidence="1" id="KW-1133">Transmembrane helix</keyword>
<feature type="transmembrane region" description="Helical" evidence="1">
    <location>
        <begin position="40"/>
        <end position="61"/>
    </location>
</feature>
<reference evidence="2 3" key="1">
    <citation type="journal article" date="2016" name="Genome Announc.">
        <title>Draft Whole-Genome Sequence of Trichoderma gamsii T6085, a Promising Biocontrol Agent of Fusarium Head Blight on Wheat.</title>
        <authorList>
            <person name="Baroncelli R."/>
            <person name="Zapparata A."/>
            <person name="Piaggeschi G."/>
            <person name="Sarrocco S."/>
            <person name="Vannacci G."/>
        </authorList>
    </citation>
    <scope>NUCLEOTIDE SEQUENCE [LARGE SCALE GENOMIC DNA]</scope>
    <source>
        <strain evidence="2 3">T6085</strain>
    </source>
</reference>
<accession>A0A2P4Z9N0</accession>
<evidence type="ECO:0000313" key="2">
    <source>
        <dbReference type="EMBL" id="PON20985.1"/>
    </source>
</evidence>
<dbReference type="PANTHER" id="PTHR34724">
    <property type="entry name" value="OS12G0596101 PROTEIN"/>
    <property type="match status" value="1"/>
</dbReference>
<proteinExistence type="predicted"/>
<dbReference type="EMBL" id="JPDN02000057">
    <property type="protein sequence ID" value="PON20985.1"/>
    <property type="molecule type" value="Genomic_DNA"/>
</dbReference>
<dbReference type="RefSeq" id="XP_024404523.1">
    <property type="nucleotide sequence ID" value="XM_024550734.1"/>
</dbReference>
<dbReference type="Proteomes" id="UP000054821">
    <property type="component" value="Unassembled WGS sequence"/>
</dbReference>